<dbReference type="AlphaFoldDB" id="A0A4C1VYX0"/>
<organism evidence="1 2">
    <name type="scientific">Eumeta variegata</name>
    <name type="common">Bagworm moth</name>
    <name type="synonym">Eumeta japonica</name>
    <dbReference type="NCBI Taxonomy" id="151549"/>
    <lineage>
        <taxon>Eukaryota</taxon>
        <taxon>Metazoa</taxon>
        <taxon>Ecdysozoa</taxon>
        <taxon>Arthropoda</taxon>
        <taxon>Hexapoda</taxon>
        <taxon>Insecta</taxon>
        <taxon>Pterygota</taxon>
        <taxon>Neoptera</taxon>
        <taxon>Endopterygota</taxon>
        <taxon>Lepidoptera</taxon>
        <taxon>Glossata</taxon>
        <taxon>Ditrysia</taxon>
        <taxon>Tineoidea</taxon>
        <taxon>Psychidae</taxon>
        <taxon>Oiketicinae</taxon>
        <taxon>Eumeta</taxon>
    </lineage>
</organism>
<keyword evidence="2" id="KW-1185">Reference proteome</keyword>
<dbReference type="EMBL" id="BGZK01000428">
    <property type="protein sequence ID" value="GBP43015.1"/>
    <property type="molecule type" value="Genomic_DNA"/>
</dbReference>
<name>A0A4C1VYX0_EUMVA</name>
<dbReference type="OrthoDB" id="10017160at2759"/>
<reference evidence="1 2" key="1">
    <citation type="journal article" date="2019" name="Commun. Biol.">
        <title>The bagworm genome reveals a unique fibroin gene that provides high tensile strength.</title>
        <authorList>
            <person name="Kono N."/>
            <person name="Nakamura H."/>
            <person name="Ohtoshi R."/>
            <person name="Tomita M."/>
            <person name="Numata K."/>
            <person name="Arakawa K."/>
        </authorList>
    </citation>
    <scope>NUCLEOTIDE SEQUENCE [LARGE SCALE GENOMIC DNA]</scope>
</reference>
<proteinExistence type="predicted"/>
<evidence type="ECO:0000313" key="2">
    <source>
        <dbReference type="Proteomes" id="UP000299102"/>
    </source>
</evidence>
<protein>
    <recommendedName>
        <fullName evidence="3">Histone-lysine N-methyltransferase SETMAR</fullName>
    </recommendedName>
</protein>
<accession>A0A4C1VYX0</accession>
<gene>
    <name evidence="1" type="ORF">EVAR_49503_1</name>
</gene>
<sequence length="108" mass="12268">MKRHARRLFITNWFGELLRDRVNFSDEFRDGRPSTAVSNKDIGTVRRMIETDRHATYHGIQAYLGIGRRSRLAAFISEGKCRGRDGCPHACAPSATPNENHLLLMAAR</sequence>
<evidence type="ECO:0000313" key="1">
    <source>
        <dbReference type="EMBL" id="GBP43015.1"/>
    </source>
</evidence>
<dbReference type="Proteomes" id="UP000299102">
    <property type="component" value="Unassembled WGS sequence"/>
</dbReference>
<comment type="caution">
    <text evidence="1">The sequence shown here is derived from an EMBL/GenBank/DDBJ whole genome shotgun (WGS) entry which is preliminary data.</text>
</comment>
<evidence type="ECO:0008006" key="3">
    <source>
        <dbReference type="Google" id="ProtNLM"/>
    </source>
</evidence>